<dbReference type="Pfam" id="PF07690">
    <property type="entry name" value="MFS_1"/>
    <property type="match status" value="1"/>
</dbReference>
<evidence type="ECO:0000256" key="2">
    <source>
        <dbReference type="ARBA" id="ARBA00022448"/>
    </source>
</evidence>
<evidence type="ECO:0000256" key="3">
    <source>
        <dbReference type="ARBA" id="ARBA00022475"/>
    </source>
</evidence>
<sequence length="385" mass="41177">MKRILWVIGIIAFSANLPAPLFPIYQMKYNLNNFAITALFAIYAVCMLLILLLAGSLAERNGTKWVVTVGVIFALISSAIFVGATSPWMLYLARAVEGIALGAFMGTSNALLLHYTPSQYIKRSLAYSSMATLLGFGLGPAVCGVIIQYSLFIPEIIPYVVLLILLLLALGLLITVPPTNEKKNKQIPIRFRLGIPSTSRSLFIMFICPAVFVMLALNGVVISLIPTFVHSILHSNNLAWSGLLLLIFLSGGAIAQQISWPTRAILRIQVGIVLLLIGAWLMISAGSTASMILLFIGMIILAIGNGWTFQASMQLAGSLGKPSERPGIISTYYLAGYTGMAIPTIGVGLLSTIVGLLPALIIFGSIATLIGVGIIAVPNISEQKN</sequence>
<keyword evidence="4" id="KW-0812">Transmembrane</keyword>
<dbReference type="InterPro" id="IPR036259">
    <property type="entry name" value="MFS_trans_sf"/>
</dbReference>
<dbReference type="PROSITE" id="PS50850">
    <property type="entry name" value="MFS"/>
    <property type="match status" value="1"/>
</dbReference>
<dbReference type="InterPro" id="IPR020846">
    <property type="entry name" value="MFS_dom"/>
</dbReference>
<dbReference type="PANTHER" id="PTHR23517">
    <property type="entry name" value="RESISTANCE PROTEIN MDTM, PUTATIVE-RELATED-RELATED"/>
    <property type="match status" value="1"/>
</dbReference>
<dbReference type="Gene3D" id="1.20.1250.20">
    <property type="entry name" value="MFS general substrate transporter like domains"/>
    <property type="match status" value="1"/>
</dbReference>
<evidence type="ECO:0000313" key="8">
    <source>
        <dbReference type="Proteomes" id="UP000192727"/>
    </source>
</evidence>
<evidence type="ECO:0000256" key="1">
    <source>
        <dbReference type="ARBA" id="ARBA00004651"/>
    </source>
</evidence>
<protein>
    <submittedName>
        <fullName evidence="7">MFS transporter</fullName>
    </submittedName>
</protein>
<evidence type="ECO:0000313" key="7">
    <source>
        <dbReference type="EMBL" id="ARF67794.1"/>
    </source>
</evidence>
<dbReference type="GO" id="GO:0022857">
    <property type="term" value="F:transmembrane transporter activity"/>
    <property type="evidence" value="ECO:0007669"/>
    <property type="project" value="InterPro"/>
</dbReference>
<dbReference type="EMBL" id="CP020557">
    <property type="protein sequence ID" value="ARF67794.1"/>
    <property type="molecule type" value="Genomic_DNA"/>
</dbReference>
<reference evidence="7 8" key="1">
    <citation type="submission" date="2017-03" db="EMBL/GenBank/DDBJ databases">
        <title>Paenibacillus larvae genome sequencing.</title>
        <authorList>
            <person name="Dingman D.W."/>
        </authorList>
    </citation>
    <scope>NUCLEOTIDE SEQUENCE [LARGE SCALE GENOMIC DNA]</scope>
    <source>
        <strain evidence="7 8">SAG 10367</strain>
    </source>
</reference>
<keyword evidence="2" id="KW-0813">Transport</keyword>
<dbReference type="PANTHER" id="PTHR23517:SF13">
    <property type="entry name" value="MAJOR FACILITATOR SUPERFAMILY MFS_1"/>
    <property type="match status" value="1"/>
</dbReference>
<dbReference type="AlphaFoldDB" id="A0A1U9YLY5"/>
<proteinExistence type="predicted"/>
<keyword evidence="3" id="KW-1003">Cell membrane</keyword>
<gene>
    <name evidence="7" type="ORF">B7C51_08060</name>
</gene>
<dbReference type="InterPro" id="IPR050171">
    <property type="entry name" value="MFS_Transporters"/>
</dbReference>
<dbReference type="SUPFAM" id="SSF103473">
    <property type="entry name" value="MFS general substrate transporter"/>
    <property type="match status" value="1"/>
</dbReference>
<dbReference type="Proteomes" id="UP000192727">
    <property type="component" value="Chromosome"/>
</dbReference>
<evidence type="ECO:0000256" key="6">
    <source>
        <dbReference type="ARBA" id="ARBA00023136"/>
    </source>
</evidence>
<evidence type="ECO:0000256" key="5">
    <source>
        <dbReference type="ARBA" id="ARBA00022989"/>
    </source>
</evidence>
<keyword evidence="5" id="KW-1133">Transmembrane helix</keyword>
<dbReference type="GeneID" id="64220366"/>
<accession>A0A1U9YLY5</accession>
<name>A0A1U9YLY5_9BACL</name>
<dbReference type="GO" id="GO:0005886">
    <property type="term" value="C:plasma membrane"/>
    <property type="evidence" value="ECO:0007669"/>
    <property type="project" value="UniProtKB-SubCell"/>
</dbReference>
<evidence type="ECO:0000256" key="4">
    <source>
        <dbReference type="ARBA" id="ARBA00022692"/>
    </source>
</evidence>
<organism evidence="7 8">
    <name type="scientific">Paenibacillus larvae subsp. pulvifaciens</name>
    <dbReference type="NCBI Taxonomy" id="1477"/>
    <lineage>
        <taxon>Bacteria</taxon>
        <taxon>Bacillati</taxon>
        <taxon>Bacillota</taxon>
        <taxon>Bacilli</taxon>
        <taxon>Bacillales</taxon>
        <taxon>Paenibacillaceae</taxon>
        <taxon>Paenibacillus</taxon>
    </lineage>
</organism>
<keyword evidence="6" id="KW-0472">Membrane</keyword>
<dbReference type="InterPro" id="IPR011701">
    <property type="entry name" value="MFS"/>
</dbReference>
<dbReference type="RefSeq" id="WP_077996027.1">
    <property type="nucleotide sequence ID" value="NZ_CP019794.1"/>
</dbReference>
<comment type="subcellular location">
    <subcellularLocation>
        <location evidence="1">Cell membrane</location>
        <topology evidence="1">Multi-pass membrane protein</topology>
    </subcellularLocation>
</comment>